<dbReference type="VEuPathDB" id="HostDB:ENSMMUG00000063528"/>
<proteinExistence type="predicted"/>
<dbReference type="Bgee" id="ENSMMUG00000063528">
    <property type="expression patterns" value="Expressed in primary visual cortex and 3 other cell types or tissues"/>
</dbReference>
<organism evidence="1 2">
    <name type="scientific">Macaca mulatta</name>
    <name type="common">Rhesus macaque</name>
    <dbReference type="NCBI Taxonomy" id="9544"/>
    <lineage>
        <taxon>Eukaryota</taxon>
        <taxon>Metazoa</taxon>
        <taxon>Chordata</taxon>
        <taxon>Craniata</taxon>
        <taxon>Vertebrata</taxon>
        <taxon>Euteleostomi</taxon>
        <taxon>Mammalia</taxon>
        <taxon>Eutheria</taxon>
        <taxon>Euarchontoglires</taxon>
        <taxon>Primates</taxon>
        <taxon>Haplorrhini</taxon>
        <taxon>Catarrhini</taxon>
        <taxon>Cercopithecidae</taxon>
        <taxon>Cercopithecinae</taxon>
        <taxon>Macaca</taxon>
    </lineage>
</organism>
<reference evidence="1" key="3">
    <citation type="submission" date="2025-08" db="UniProtKB">
        <authorList>
            <consortium name="Ensembl"/>
        </authorList>
    </citation>
    <scope>IDENTIFICATION</scope>
    <source>
        <strain evidence="1">17573</strain>
    </source>
</reference>
<dbReference type="Proteomes" id="UP000006718">
    <property type="component" value="Chromosome 6"/>
</dbReference>
<reference evidence="1" key="2">
    <citation type="submission" date="2019-01" db="EMBL/GenBank/DDBJ databases">
        <authorList>
            <person name="Graves T."/>
            <person name="Eichler E.E."/>
            <person name="Wilson R.K."/>
        </authorList>
    </citation>
    <scope>NUCLEOTIDE SEQUENCE [LARGE SCALE GENOMIC DNA]</scope>
    <source>
        <strain evidence="1">17573</strain>
    </source>
</reference>
<sequence>MIIAHCSPELLGSSDPSTSASQVARTTGMHHHAQLIIYLFILETRSRYIGQADLEILAASHPPQEASQSTGIIAMNHCAQQVRVFWYPSPQGFIISMCREHFKSSCCFEIYIIVNCSHPTLLLNIRTYSFYLIVCFYPLTNLSSSAYPLP</sequence>
<name>A0A5F7ZYH3_MACMU</name>
<dbReference type="GeneTree" id="ENSGT00940000166143"/>
<dbReference type="PRINTS" id="PR02045">
    <property type="entry name" value="F138DOMAIN"/>
</dbReference>
<accession>A0A5F7ZYH3</accession>
<reference evidence="2" key="1">
    <citation type="journal article" date="2007" name="Science">
        <title>Evolutionary and biomedical insights from the rhesus macaque genome.</title>
        <authorList>
            <person name="Gibbs R.A."/>
            <person name="Rogers J."/>
            <person name="Katze M.G."/>
            <person name="Bumgarner R."/>
            <person name="Weinstock G.M."/>
            <person name="Mardis E.R."/>
            <person name="Remington K.A."/>
            <person name="Strausberg R.L."/>
            <person name="Venter J.C."/>
            <person name="Wilson R.K."/>
            <person name="Batzer M.A."/>
            <person name="Bustamante C.D."/>
            <person name="Eichler E.E."/>
            <person name="Hahn M.W."/>
            <person name="Hardison R.C."/>
            <person name="Makova K.D."/>
            <person name="Miller W."/>
            <person name="Milosavljevic A."/>
            <person name="Palermo R.E."/>
            <person name="Siepel A."/>
            <person name="Sikela J.M."/>
            <person name="Attaway T."/>
            <person name="Bell S."/>
            <person name="Bernard K.E."/>
            <person name="Buhay C.J."/>
            <person name="Chandrabose M.N."/>
            <person name="Dao M."/>
            <person name="Davis C."/>
            <person name="Delehaunty K.D."/>
            <person name="Ding Y."/>
            <person name="Dinh H.H."/>
            <person name="Dugan-Rocha S."/>
            <person name="Fulton L.A."/>
            <person name="Gabisi R.A."/>
            <person name="Garner T.T."/>
            <person name="Godfrey J."/>
            <person name="Hawes A.C."/>
            <person name="Hernandez J."/>
            <person name="Hines S."/>
            <person name="Holder M."/>
            <person name="Hume J."/>
            <person name="Jhangiani S.N."/>
            <person name="Joshi V."/>
            <person name="Khan Z.M."/>
            <person name="Kirkness E.F."/>
            <person name="Cree A."/>
            <person name="Fowler R.G."/>
            <person name="Lee S."/>
            <person name="Lewis L.R."/>
            <person name="Li Z."/>
            <person name="Liu Y.-S."/>
            <person name="Moore S.M."/>
            <person name="Muzny D."/>
            <person name="Nazareth L.V."/>
            <person name="Ngo D.N."/>
            <person name="Okwuonu G.O."/>
            <person name="Pai G."/>
            <person name="Parker D."/>
            <person name="Paul H.A."/>
            <person name="Pfannkoch C."/>
            <person name="Pohl C.S."/>
            <person name="Rogers Y.-H.C."/>
            <person name="Ruiz S.J."/>
            <person name="Sabo A."/>
            <person name="Santibanez J."/>
            <person name="Schneider B.W."/>
            <person name="Smith S.M."/>
            <person name="Sodergren E."/>
            <person name="Svatek A.F."/>
            <person name="Utterback T.R."/>
            <person name="Vattathil S."/>
            <person name="Warren W."/>
            <person name="White C.S."/>
            <person name="Chinwalla A.T."/>
            <person name="Feng Y."/>
            <person name="Halpern A.L."/>
            <person name="Hillier L.W."/>
            <person name="Huang X."/>
            <person name="Minx P."/>
            <person name="Nelson J.O."/>
            <person name="Pepin K.H."/>
            <person name="Qin X."/>
            <person name="Sutton G.G."/>
            <person name="Venter E."/>
            <person name="Walenz B.P."/>
            <person name="Wallis J.W."/>
            <person name="Worley K.C."/>
            <person name="Yang S.-P."/>
            <person name="Jones S.M."/>
            <person name="Marra M.A."/>
            <person name="Rocchi M."/>
            <person name="Schein J.E."/>
            <person name="Baertsch R."/>
            <person name="Clarke L."/>
            <person name="Csuros M."/>
            <person name="Glasscock J."/>
            <person name="Harris R.A."/>
            <person name="Havlak P."/>
            <person name="Jackson A.R."/>
            <person name="Jiang H."/>
            <person name="Liu Y."/>
            <person name="Messina D.N."/>
            <person name="Shen Y."/>
            <person name="Song H.X.-Z."/>
            <person name="Wylie T."/>
            <person name="Zhang L."/>
            <person name="Birney E."/>
            <person name="Han K."/>
            <person name="Konkel M.K."/>
            <person name="Lee J."/>
            <person name="Smit A.F.A."/>
            <person name="Ullmer B."/>
            <person name="Wang H."/>
            <person name="Xing J."/>
            <person name="Burhans R."/>
            <person name="Cheng Z."/>
            <person name="Karro J.E."/>
            <person name="Ma J."/>
            <person name="Raney B."/>
            <person name="She X."/>
            <person name="Cox M.J."/>
            <person name="Demuth J.P."/>
            <person name="Dumas L.J."/>
            <person name="Han S.-G."/>
            <person name="Hopkins J."/>
            <person name="Karimpour-Fard A."/>
            <person name="Kim Y.H."/>
            <person name="Pollack J.R."/>
            <person name="Vinar T."/>
            <person name="Addo-Quaye C."/>
            <person name="Degenhardt J."/>
            <person name="Denby A."/>
            <person name="Hubisz M.J."/>
            <person name="Indap A."/>
            <person name="Kosiol C."/>
            <person name="Lahn B.T."/>
            <person name="Lawson H.A."/>
            <person name="Marklein A."/>
            <person name="Nielsen R."/>
            <person name="Vallender E.J."/>
            <person name="Clark A.G."/>
            <person name="Ferguson B."/>
            <person name="Hernandez R.D."/>
            <person name="Hirani K."/>
            <person name="Kehrer-Sawatzki H."/>
            <person name="Kolb J."/>
            <person name="Patil S."/>
            <person name="Pu L.-L."/>
            <person name="Ren Y."/>
            <person name="Smith D.G."/>
            <person name="Wheeler D.A."/>
            <person name="Schenck I."/>
            <person name="Ball E.V."/>
            <person name="Chen R."/>
            <person name="Cooper D.N."/>
            <person name="Giardine B."/>
            <person name="Hsu F."/>
            <person name="Kent W.J."/>
            <person name="Lesk A."/>
            <person name="Nelson D.L."/>
            <person name="O'brien W.E."/>
            <person name="Pruefer K."/>
            <person name="Stenson P.D."/>
            <person name="Wallace J.C."/>
            <person name="Ke H."/>
            <person name="Liu X.-M."/>
            <person name="Wang P."/>
            <person name="Xiang A.P."/>
            <person name="Yang F."/>
            <person name="Barber G.P."/>
            <person name="Haussler D."/>
            <person name="Karolchik D."/>
            <person name="Kern A.D."/>
            <person name="Kuhn R.M."/>
            <person name="Smith K.E."/>
            <person name="Zwieg A.S."/>
        </authorList>
    </citation>
    <scope>NUCLEOTIDE SEQUENCE [LARGE SCALE GENOMIC DNA]</scope>
    <source>
        <strain evidence="2">17573</strain>
    </source>
</reference>
<protein>
    <submittedName>
        <fullName evidence="1">Uncharacterized protein</fullName>
    </submittedName>
</protein>
<dbReference type="Ensembl" id="ENSMMUT00000081916.1">
    <property type="protein sequence ID" value="ENSMMUP00000070679.1"/>
    <property type="gene ID" value="ENSMMUG00000063528.1"/>
</dbReference>
<evidence type="ECO:0000313" key="1">
    <source>
        <dbReference type="Ensembl" id="ENSMMUP00000070679.1"/>
    </source>
</evidence>
<dbReference type="AlphaFoldDB" id="A0A5F7ZYH3"/>
<dbReference type="PANTHER" id="PTHR12138">
    <property type="entry name" value="PRIMATE-EXPANDED PROTEIN FAMILY"/>
    <property type="match status" value="1"/>
</dbReference>
<evidence type="ECO:0000313" key="2">
    <source>
        <dbReference type="Proteomes" id="UP000006718"/>
    </source>
</evidence>
<dbReference type="InParanoid" id="A0A5F7ZYH3"/>
<reference evidence="1" key="4">
    <citation type="submission" date="2025-09" db="UniProtKB">
        <authorList>
            <consortium name="Ensembl"/>
        </authorList>
    </citation>
    <scope>IDENTIFICATION</scope>
    <source>
        <strain evidence="1">17573</strain>
    </source>
</reference>
<keyword evidence="2" id="KW-1185">Reference proteome</keyword>
<dbReference type="PANTHER" id="PTHR12138:SF133">
    <property type="entry name" value="SECRETED PROTEIN"/>
    <property type="match status" value="1"/>
</dbReference>